<proteinExistence type="predicted"/>
<dbReference type="GO" id="GO:0006355">
    <property type="term" value="P:regulation of DNA-templated transcription"/>
    <property type="evidence" value="ECO:0007669"/>
    <property type="project" value="InterPro"/>
</dbReference>
<dbReference type="InterPro" id="IPR010985">
    <property type="entry name" value="Ribbon_hlx_hlx"/>
</dbReference>
<dbReference type="Proteomes" id="UP000729701">
    <property type="component" value="Unassembled WGS sequence"/>
</dbReference>
<organism evidence="1 2">
    <name type="scientific">Cyanomargarita calcarea GSE-NOS-MK-12-04C</name>
    <dbReference type="NCBI Taxonomy" id="2839659"/>
    <lineage>
        <taxon>Bacteria</taxon>
        <taxon>Bacillati</taxon>
        <taxon>Cyanobacteriota</taxon>
        <taxon>Cyanophyceae</taxon>
        <taxon>Nostocales</taxon>
        <taxon>Cyanomargaritaceae</taxon>
        <taxon>Cyanomargarita</taxon>
    </lineage>
</organism>
<dbReference type="EMBL" id="JAHHGZ010000024">
    <property type="protein sequence ID" value="MBW4669755.1"/>
    <property type="molecule type" value="Genomic_DNA"/>
</dbReference>
<reference evidence="1" key="1">
    <citation type="submission" date="2021-05" db="EMBL/GenBank/DDBJ databases">
        <authorList>
            <person name="Pietrasiak N."/>
            <person name="Ward R."/>
            <person name="Stajich J.E."/>
            <person name="Kurbessoian T."/>
        </authorList>
    </citation>
    <scope>NUCLEOTIDE SEQUENCE</scope>
    <source>
        <strain evidence="1">GSE-NOS-MK-12-04C</strain>
    </source>
</reference>
<dbReference type="AlphaFoldDB" id="A0A951QPL2"/>
<dbReference type="InterPro" id="IPR013321">
    <property type="entry name" value="Arc_rbn_hlx_hlx"/>
</dbReference>
<reference evidence="1" key="2">
    <citation type="journal article" date="2022" name="Microbiol. Resour. Announc.">
        <title>Metagenome Sequencing to Explore Phylogenomics of Terrestrial Cyanobacteria.</title>
        <authorList>
            <person name="Ward R.D."/>
            <person name="Stajich J.E."/>
            <person name="Johansen J.R."/>
            <person name="Huntemann M."/>
            <person name="Clum A."/>
            <person name="Foster B."/>
            <person name="Foster B."/>
            <person name="Roux S."/>
            <person name="Palaniappan K."/>
            <person name="Varghese N."/>
            <person name="Mukherjee S."/>
            <person name="Reddy T.B.K."/>
            <person name="Daum C."/>
            <person name="Copeland A."/>
            <person name="Chen I.A."/>
            <person name="Ivanova N.N."/>
            <person name="Kyrpides N.C."/>
            <person name="Shapiro N."/>
            <person name="Eloe-Fadrosh E.A."/>
            <person name="Pietrasiak N."/>
        </authorList>
    </citation>
    <scope>NUCLEOTIDE SEQUENCE</scope>
    <source>
        <strain evidence="1">GSE-NOS-MK-12-04C</strain>
    </source>
</reference>
<dbReference type="SUPFAM" id="SSF47598">
    <property type="entry name" value="Ribbon-helix-helix"/>
    <property type="match status" value="1"/>
</dbReference>
<dbReference type="Gene3D" id="1.10.1220.10">
    <property type="entry name" value="Met repressor-like"/>
    <property type="match status" value="1"/>
</dbReference>
<gene>
    <name evidence="1" type="ORF">KME60_20655</name>
</gene>
<comment type="caution">
    <text evidence="1">The sequence shown here is derived from an EMBL/GenBank/DDBJ whole genome shotgun (WGS) entry which is preliminary data.</text>
</comment>
<evidence type="ECO:0000313" key="2">
    <source>
        <dbReference type="Proteomes" id="UP000729701"/>
    </source>
</evidence>
<accession>A0A951QPL2</accession>
<evidence type="ECO:0000313" key="1">
    <source>
        <dbReference type="EMBL" id="MBW4669755.1"/>
    </source>
</evidence>
<protein>
    <submittedName>
        <fullName evidence="1">Uncharacterized protein</fullName>
    </submittedName>
</protein>
<name>A0A951QPL2_9CYAN</name>
<sequence length="56" mass="6445">MKNSRVDIRLSDRRMNKLRAYAVDKDKTITQVLEELIDSLPVVKKSAIICSPVDDR</sequence>